<feature type="coiled-coil region" evidence="1">
    <location>
        <begin position="199"/>
        <end position="247"/>
    </location>
</feature>
<gene>
    <name evidence="2" type="ORF">PPRIM_AZ9-3.1.T0090401</name>
</gene>
<organism evidence="2 3">
    <name type="scientific">Paramecium primaurelia</name>
    <dbReference type="NCBI Taxonomy" id="5886"/>
    <lineage>
        <taxon>Eukaryota</taxon>
        <taxon>Sar</taxon>
        <taxon>Alveolata</taxon>
        <taxon>Ciliophora</taxon>
        <taxon>Intramacronucleata</taxon>
        <taxon>Oligohymenophorea</taxon>
        <taxon>Peniculida</taxon>
        <taxon>Parameciidae</taxon>
        <taxon>Paramecium</taxon>
    </lineage>
</organism>
<keyword evidence="3" id="KW-1185">Reference proteome</keyword>
<accession>A0A8S1JRX7</accession>
<proteinExistence type="predicted"/>
<reference evidence="2" key="1">
    <citation type="submission" date="2021-01" db="EMBL/GenBank/DDBJ databases">
        <authorList>
            <consortium name="Genoscope - CEA"/>
            <person name="William W."/>
        </authorList>
    </citation>
    <scope>NUCLEOTIDE SEQUENCE</scope>
</reference>
<evidence type="ECO:0000313" key="3">
    <source>
        <dbReference type="Proteomes" id="UP000688137"/>
    </source>
</evidence>
<evidence type="ECO:0000313" key="2">
    <source>
        <dbReference type="EMBL" id="CAD8045402.1"/>
    </source>
</evidence>
<sequence length="405" mass="47119">MEEQKINLINIAQPQIPTIFTCTKSTLIVDLHQYIINNYGNGKIDIYFTKNQPFSGNLNLYLQKQLKGTSVYYNIDLSQKSIHSSYGKTIQGKEQQSQSKSVFTPQYSNLVDQICQTDEILLSINQSKQMNQDQNLQQIESQQQQIQELKAKLDEKDEQMRVVIKDHYIQQKDLQSQLLKSEELIQKQIGQINTLEYQLKLKQNQRQLDQQQIDTLQNKIEELKTENQAKNEQINQLIKQNDTTLQKKVDTDEVQQELILPQNKPDLFEFNDQETVETYANKCGHSIEKNILEQLLGKAIKNKEIAKCQICYSHFSSKLCNEIGTIGKNYLQMKSGIELPNIYKSCQAIKNSHLNLISCENTNCKFFCFWKITHQKQYDDDYSFCPCCLTQSVRNPKGALFYTHT</sequence>
<name>A0A8S1JRX7_PARPR</name>
<dbReference type="OMA" id="ICQDIGM"/>
<evidence type="ECO:0000256" key="1">
    <source>
        <dbReference type="SAM" id="Coils"/>
    </source>
</evidence>
<dbReference type="EMBL" id="CAJJDM010000006">
    <property type="protein sequence ID" value="CAD8045402.1"/>
    <property type="molecule type" value="Genomic_DNA"/>
</dbReference>
<feature type="coiled-coil region" evidence="1">
    <location>
        <begin position="132"/>
        <end position="166"/>
    </location>
</feature>
<protein>
    <submittedName>
        <fullName evidence="2">Uncharacterized protein</fullName>
    </submittedName>
</protein>
<comment type="caution">
    <text evidence="2">The sequence shown here is derived from an EMBL/GenBank/DDBJ whole genome shotgun (WGS) entry which is preliminary data.</text>
</comment>
<keyword evidence="1" id="KW-0175">Coiled coil</keyword>
<dbReference type="AlphaFoldDB" id="A0A8S1JRX7"/>
<dbReference type="Proteomes" id="UP000688137">
    <property type="component" value="Unassembled WGS sequence"/>
</dbReference>